<dbReference type="InterPro" id="IPR036291">
    <property type="entry name" value="NAD(P)-bd_dom_sf"/>
</dbReference>
<dbReference type="InterPro" id="IPR001509">
    <property type="entry name" value="Epimerase_deHydtase"/>
</dbReference>
<reference evidence="2 3" key="1">
    <citation type="submission" date="2024-01" db="EMBL/GenBank/DDBJ databases">
        <title>Complete genome of Cladobotryum mycophilum ATHUM6906.</title>
        <authorList>
            <person name="Christinaki A.C."/>
            <person name="Myridakis A.I."/>
            <person name="Kouvelis V.N."/>
        </authorList>
    </citation>
    <scope>NUCLEOTIDE SEQUENCE [LARGE SCALE GENOMIC DNA]</scope>
    <source>
        <strain evidence="2 3">ATHUM6906</strain>
    </source>
</reference>
<dbReference type="Proteomes" id="UP001338125">
    <property type="component" value="Unassembled WGS sequence"/>
</dbReference>
<organism evidence="2 3">
    <name type="scientific">Cladobotryum mycophilum</name>
    <dbReference type="NCBI Taxonomy" id="491253"/>
    <lineage>
        <taxon>Eukaryota</taxon>
        <taxon>Fungi</taxon>
        <taxon>Dikarya</taxon>
        <taxon>Ascomycota</taxon>
        <taxon>Pezizomycotina</taxon>
        <taxon>Sordariomycetes</taxon>
        <taxon>Hypocreomycetidae</taxon>
        <taxon>Hypocreales</taxon>
        <taxon>Hypocreaceae</taxon>
        <taxon>Cladobotryum</taxon>
    </lineage>
</organism>
<proteinExistence type="predicted"/>
<dbReference type="Gene3D" id="3.40.50.720">
    <property type="entry name" value="NAD(P)-binding Rossmann-like Domain"/>
    <property type="match status" value="1"/>
</dbReference>
<dbReference type="PANTHER" id="PTHR48079">
    <property type="entry name" value="PROTEIN YEEZ"/>
    <property type="match status" value="1"/>
</dbReference>
<feature type="domain" description="NAD-dependent epimerase/dehydratase" evidence="1">
    <location>
        <begin position="17"/>
        <end position="254"/>
    </location>
</feature>
<evidence type="ECO:0000259" key="1">
    <source>
        <dbReference type="Pfam" id="PF01370"/>
    </source>
</evidence>
<protein>
    <recommendedName>
        <fullName evidence="1">NAD-dependent epimerase/dehydratase domain-containing protein</fullName>
    </recommendedName>
</protein>
<dbReference type="SUPFAM" id="SSF51735">
    <property type="entry name" value="NAD(P)-binding Rossmann-fold domains"/>
    <property type="match status" value="1"/>
</dbReference>
<dbReference type="EMBL" id="JAVFKD010000001">
    <property type="protein sequence ID" value="KAK5998535.1"/>
    <property type="molecule type" value="Genomic_DNA"/>
</dbReference>
<evidence type="ECO:0000313" key="2">
    <source>
        <dbReference type="EMBL" id="KAK5998535.1"/>
    </source>
</evidence>
<dbReference type="Pfam" id="PF01370">
    <property type="entry name" value="Epimerase"/>
    <property type="match status" value="1"/>
</dbReference>
<dbReference type="InterPro" id="IPR051783">
    <property type="entry name" value="NAD(P)-dependent_oxidoreduct"/>
</dbReference>
<gene>
    <name evidence="2" type="ORF">PT974_00915</name>
</gene>
<sequence>MSTTTTTTTTTKRTKTVLVAGANGYIGSAVCRAFVKAGWKTYGLVRNPKTTQDLALAEVIPVVGTFTDLSFLDRLYEEETKTFDVIVSTTEQVPGYLAHFKEILGLVRAVAATSKENGVKPLVLWTSGCKDYGMMHMGHGSPGLAPHTEESPLNAPPPILRERTENCVKIFNYKDEFDAVVLRPTTVYGYSSSYYGGILEYAASERAAGMDMLVIPGNPKSIMHGLHVDDAGEAYVSLAEHADRSAISGQAFNISGHRYETAQEVADALAREYGFSEGAKFVHPKEPYPPFPNGLHFVFSFSQWVSSEKLRGLTGWTDKRMLFCEGTHVYRLAFEATDRGMGSLDKARAKERIESVLTTQ</sequence>
<comment type="caution">
    <text evidence="2">The sequence shown here is derived from an EMBL/GenBank/DDBJ whole genome shotgun (WGS) entry which is preliminary data.</text>
</comment>
<accession>A0ABR0T3D3</accession>
<dbReference type="PANTHER" id="PTHR48079:SF6">
    <property type="entry name" value="NAD(P)-BINDING DOMAIN-CONTAINING PROTEIN-RELATED"/>
    <property type="match status" value="1"/>
</dbReference>
<name>A0ABR0T3D3_9HYPO</name>
<keyword evidence="3" id="KW-1185">Reference proteome</keyword>
<evidence type="ECO:0000313" key="3">
    <source>
        <dbReference type="Proteomes" id="UP001338125"/>
    </source>
</evidence>